<organism evidence="1 2">
    <name type="scientific">Hypoxylon rubiginosum</name>
    <dbReference type="NCBI Taxonomy" id="110542"/>
    <lineage>
        <taxon>Eukaryota</taxon>
        <taxon>Fungi</taxon>
        <taxon>Dikarya</taxon>
        <taxon>Ascomycota</taxon>
        <taxon>Pezizomycotina</taxon>
        <taxon>Sordariomycetes</taxon>
        <taxon>Xylariomycetidae</taxon>
        <taxon>Xylariales</taxon>
        <taxon>Hypoxylaceae</taxon>
        <taxon>Hypoxylon</taxon>
    </lineage>
</organism>
<sequence length="615" mass="66746">MSERDDEAVVPSLSGNSSHVLSDTESGSSYAGSAAPDTPACPYQNSEYFGNECSRYHDCPTHMAERSAAEAGASASAPELTGDEGMQSDFTTGHNEIVGGTNPVGSSAEIYIPTSEQAQASGSQLSQVETDNSASAEVGPSGPAVPQAGQGHAPQEHPITLAEALLQTAESINGLSVDNGMSSRPDLDTRSTPPISRNATTYATNVPENQRPASSLNPIAPDFTPRPGSGSVQELTLPRWQPDSDVTYCPICHTQFSFFVRKHHCRKCGRVVCNACSPHRITIPHQYIVRQPGDRDFQRYSLIGDEGGIADFSALGGGEQVRLCNPCVPDPNITPPQTQHSTNPLSPRSTHQRAHSSSSGNYYSDNNLSRYPPYLAAPNVPSDAYIRNRSLTMTLGPTPSPGFAPPSNPNNNTFTSIQNRIMSGTPPSYYPQPYSQPYSQPYGYRPPGRSGSPNTLNRHSRRALINHYHESNAPYGSSSSSSSSTNRPLPRPPLAEEDECPVCHRELPSRQLPNFESQREAHIASCITSYSTYGPGQDASGREHRAPRRSDLMFPYLATEKDCVDSAECTICLEEFVVGDPMARLECLCRFHKSCIEQWFHGHPGRCPVHHALQY</sequence>
<evidence type="ECO:0000313" key="1">
    <source>
        <dbReference type="EMBL" id="KAI6093476.1"/>
    </source>
</evidence>
<keyword evidence="2" id="KW-1185">Reference proteome</keyword>
<gene>
    <name evidence="1" type="ORF">F4821DRAFT_220700</name>
</gene>
<accession>A0ACC0DLV1</accession>
<protein>
    <submittedName>
        <fullName evidence="1">FYVE-domain-containing protein</fullName>
    </submittedName>
</protein>
<comment type="caution">
    <text evidence="1">The sequence shown here is derived from an EMBL/GenBank/DDBJ whole genome shotgun (WGS) entry which is preliminary data.</text>
</comment>
<reference evidence="1 2" key="1">
    <citation type="journal article" date="2022" name="New Phytol.">
        <title>Ecological generalism drives hyperdiversity of secondary metabolite gene clusters in xylarialean endophytes.</title>
        <authorList>
            <person name="Franco M.E.E."/>
            <person name="Wisecaver J.H."/>
            <person name="Arnold A.E."/>
            <person name="Ju Y.M."/>
            <person name="Slot J.C."/>
            <person name="Ahrendt S."/>
            <person name="Moore L.P."/>
            <person name="Eastman K.E."/>
            <person name="Scott K."/>
            <person name="Konkel Z."/>
            <person name="Mondo S.J."/>
            <person name="Kuo A."/>
            <person name="Hayes R.D."/>
            <person name="Haridas S."/>
            <person name="Andreopoulos B."/>
            <person name="Riley R."/>
            <person name="LaButti K."/>
            <person name="Pangilinan J."/>
            <person name="Lipzen A."/>
            <person name="Amirebrahimi M."/>
            <person name="Yan J."/>
            <person name="Adam C."/>
            <person name="Keymanesh K."/>
            <person name="Ng V."/>
            <person name="Louie K."/>
            <person name="Northen T."/>
            <person name="Drula E."/>
            <person name="Henrissat B."/>
            <person name="Hsieh H.M."/>
            <person name="Youens-Clark K."/>
            <person name="Lutzoni F."/>
            <person name="Miadlikowska J."/>
            <person name="Eastwood D.C."/>
            <person name="Hamelin R.C."/>
            <person name="Grigoriev I.V."/>
            <person name="U'Ren J.M."/>
        </authorList>
    </citation>
    <scope>NUCLEOTIDE SEQUENCE [LARGE SCALE GENOMIC DNA]</scope>
    <source>
        <strain evidence="1 2">ER1909</strain>
    </source>
</reference>
<dbReference type="Proteomes" id="UP001497680">
    <property type="component" value="Unassembled WGS sequence"/>
</dbReference>
<name>A0ACC0DLV1_9PEZI</name>
<evidence type="ECO:0000313" key="2">
    <source>
        <dbReference type="Proteomes" id="UP001497680"/>
    </source>
</evidence>
<proteinExistence type="predicted"/>
<dbReference type="EMBL" id="MU394280">
    <property type="protein sequence ID" value="KAI6093476.1"/>
    <property type="molecule type" value="Genomic_DNA"/>
</dbReference>